<dbReference type="PANTHER" id="PTHR30203">
    <property type="entry name" value="OUTER MEMBRANE CATION EFFLUX PROTEIN"/>
    <property type="match status" value="1"/>
</dbReference>
<evidence type="ECO:0000256" key="2">
    <source>
        <dbReference type="RuleBase" id="RU362097"/>
    </source>
</evidence>
<keyword evidence="4" id="KW-1185">Reference proteome</keyword>
<dbReference type="InterPro" id="IPR003423">
    <property type="entry name" value="OMP_efflux"/>
</dbReference>
<gene>
    <name evidence="3" type="ORF">MTR65_04935</name>
</gene>
<keyword evidence="2" id="KW-0732">Signal</keyword>
<accession>A0ABT0A9Z2</accession>
<evidence type="ECO:0000256" key="1">
    <source>
        <dbReference type="ARBA" id="ARBA00007613"/>
    </source>
</evidence>
<keyword evidence="2" id="KW-1134">Transmembrane beta strand</keyword>
<evidence type="ECO:0000313" key="3">
    <source>
        <dbReference type="EMBL" id="MCJ1960013.1"/>
    </source>
</evidence>
<protein>
    <submittedName>
        <fullName evidence="3">Efflux transporter outer membrane subunit</fullName>
    </submittedName>
</protein>
<keyword evidence="2" id="KW-0564">Palmitate</keyword>
<dbReference type="Pfam" id="PF02321">
    <property type="entry name" value="OEP"/>
    <property type="match status" value="2"/>
</dbReference>
<comment type="subcellular location">
    <subcellularLocation>
        <location evidence="2">Cell membrane</location>
        <topology evidence="2">Lipid-anchor</topology>
    </subcellularLocation>
</comment>
<reference evidence="3" key="1">
    <citation type="submission" date="2022-03" db="EMBL/GenBank/DDBJ databases">
        <title>Identification of a novel bacterium isolated from mangrove sediments.</title>
        <authorList>
            <person name="Pan X."/>
        </authorList>
    </citation>
    <scope>NUCLEOTIDE SEQUENCE</scope>
    <source>
        <strain evidence="3">B2637</strain>
    </source>
</reference>
<feature type="chain" id="PRO_5044999515" evidence="2">
    <location>
        <begin position="33"/>
        <end position="480"/>
    </location>
</feature>
<comment type="similarity">
    <text evidence="1 2">Belongs to the outer membrane factor (OMF) (TC 1.B.17) family.</text>
</comment>
<dbReference type="Proteomes" id="UP001162802">
    <property type="component" value="Unassembled WGS sequence"/>
</dbReference>
<organism evidence="3 4">
    <name type="scientific">Novosphingobium mangrovi</name>
    <name type="common">ex Hu et al. 2023</name>
    <dbReference type="NCBI Taxonomy" id="2930094"/>
    <lineage>
        <taxon>Bacteria</taxon>
        <taxon>Pseudomonadati</taxon>
        <taxon>Pseudomonadota</taxon>
        <taxon>Alphaproteobacteria</taxon>
        <taxon>Sphingomonadales</taxon>
        <taxon>Sphingomonadaceae</taxon>
        <taxon>Novosphingobium</taxon>
    </lineage>
</organism>
<keyword evidence="2" id="KW-0472">Membrane</keyword>
<dbReference type="RefSeq" id="WP_243797705.1">
    <property type="nucleotide sequence ID" value="NZ_JALHAT010000004.1"/>
</dbReference>
<dbReference type="EMBL" id="JALHAT010000004">
    <property type="protein sequence ID" value="MCJ1960013.1"/>
    <property type="molecule type" value="Genomic_DNA"/>
</dbReference>
<dbReference type="SUPFAM" id="SSF56954">
    <property type="entry name" value="Outer membrane efflux proteins (OEP)"/>
    <property type="match status" value="1"/>
</dbReference>
<sequence>MRPSMRITRARLKRTSALLAAALLGACSMAPKYVQPDSPVPQSWPDGEAYRDTVSAEPRPLTYAEVFADPALQGLIAQALENNRNLRVAAANIAAARAQVKVTRANQFPALATTASATHQETGGGFGLNGWSYALRAGVSNFELDLFGRLKNATAAQVNTALSTEAAARTVQLGLIADIAQGWATYAADRELLRIAEDTARIAGESVRLTRARLEGGIAARSELRQAQQVLETARSDLAAQKTALAQDVNALRLLVGADFDESALPGSITRVNAALAEVPASADTTILLSRPDVLEAEYSLRAANANIGVARAQLFPTISLSALTGFAAQSLSGLFDEASRSTSYGGSGEWSIFNAGGRSANVGVAKAQRDAALAAYEGAIQTAFRETADALADQGTIAERLNAATNFTEVSADNARLVEATYRQGMASSLENLDAQRSLYAARQAEVGMRLARAVNRITLYRVLGGEWVSQPRPDEATN</sequence>
<evidence type="ECO:0000313" key="4">
    <source>
        <dbReference type="Proteomes" id="UP001162802"/>
    </source>
</evidence>
<dbReference type="InterPro" id="IPR010131">
    <property type="entry name" value="MdtP/NodT-like"/>
</dbReference>
<feature type="signal peptide" evidence="2">
    <location>
        <begin position="1"/>
        <end position="32"/>
    </location>
</feature>
<dbReference type="Gene3D" id="1.20.1600.10">
    <property type="entry name" value="Outer membrane efflux proteins (OEP)"/>
    <property type="match status" value="1"/>
</dbReference>
<dbReference type="NCBIfam" id="TIGR01845">
    <property type="entry name" value="outer_NodT"/>
    <property type="match status" value="1"/>
</dbReference>
<dbReference type="PANTHER" id="PTHR30203:SF32">
    <property type="entry name" value="CATION EFFLUX SYSTEM PROTEIN CUSC"/>
    <property type="match status" value="1"/>
</dbReference>
<dbReference type="PROSITE" id="PS51257">
    <property type="entry name" value="PROKAR_LIPOPROTEIN"/>
    <property type="match status" value="1"/>
</dbReference>
<dbReference type="Gene3D" id="2.20.200.10">
    <property type="entry name" value="Outer membrane efflux proteins (OEP)"/>
    <property type="match status" value="1"/>
</dbReference>
<name>A0ABT0A9Z2_9SPHN</name>
<proteinExistence type="inferred from homology"/>
<comment type="caution">
    <text evidence="3">The sequence shown here is derived from an EMBL/GenBank/DDBJ whole genome shotgun (WGS) entry which is preliminary data.</text>
</comment>
<keyword evidence="2" id="KW-0449">Lipoprotein</keyword>
<keyword evidence="2" id="KW-0812">Transmembrane</keyword>